<protein>
    <recommendedName>
        <fullName evidence="1">Regulatory protein YycH domain-containing protein</fullName>
    </recommendedName>
</protein>
<evidence type="ECO:0000313" key="3">
    <source>
        <dbReference type="EMBL" id="THG90815.1"/>
    </source>
</evidence>
<dbReference type="CDD" id="cd15787">
    <property type="entry name" value="YycH_N"/>
    <property type="match status" value="1"/>
</dbReference>
<dbReference type="Pfam" id="PF07435">
    <property type="entry name" value="YycH"/>
    <property type="match status" value="1"/>
</dbReference>
<dbReference type="STRING" id="1218173.BALCAV_0216860"/>
<dbReference type="eggNOG" id="COG4863">
    <property type="taxonomic scope" value="Bacteria"/>
</dbReference>
<dbReference type="AlphaFoldDB" id="A0A094XC20"/>
<dbReference type="InterPro" id="IPR009996">
    <property type="entry name" value="YycH"/>
</dbReference>
<organism evidence="2 4">
    <name type="scientific">Alkalihalobacillus alcalophilus ATCC 27647 = CGMCC 1.3604</name>
    <dbReference type="NCBI Taxonomy" id="1218173"/>
    <lineage>
        <taxon>Bacteria</taxon>
        <taxon>Bacillati</taxon>
        <taxon>Bacillota</taxon>
        <taxon>Bacilli</taxon>
        <taxon>Bacillales</taxon>
        <taxon>Bacillaceae</taxon>
        <taxon>Alkalihalobacillus</taxon>
    </lineage>
</organism>
<dbReference type="EMBL" id="JALP01000113">
    <property type="protein sequence ID" value="THG90815.1"/>
    <property type="molecule type" value="Genomic_DNA"/>
</dbReference>
<dbReference type="Proteomes" id="UP000002754">
    <property type="component" value="Unassembled WGS sequence"/>
</dbReference>
<dbReference type="RefSeq" id="WP_003321766.1">
    <property type="nucleotide sequence ID" value="NZ_ALPT02000066.1"/>
</dbReference>
<dbReference type="Proteomes" id="UP000297014">
    <property type="component" value="Unassembled WGS sequence"/>
</dbReference>
<keyword evidence="4" id="KW-1185">Reference proteome</keyword>
<evidence type="ECO:0000313" key="4">
    <source>
        <dbReference type="Proteomes" id="UP000002754"/>
    </source>
</evidence>
<dbReference type="EMBL" id="ALPT02000066">
    <property type="protein sequence ID" value="KGA96335.1"/>
    <property type="molecule type" value="Genomic_DNA"/>
</dbReference>
<evidence type="ECO:0000259" key="1">
    <source>
        <dbReference type="Pfam" id="PF07435"/>
    </source>
</evidence>
<proteinExistence type="predicted"/>
<sequence>MRYEQVKNWILIGLVALSLVLTWELWTFQPDFDSPDRDNLTTPDTLVGGRSLSIQDVIAAEALVVHDGDDYYMIPADSESYRDTYQRIFRSNIEVEMTPIGDPFPSEQGEQGLEVIFPTAIPTNVLMRLFINEEDEIMVPLTAVNRIYIYQNPNGANMFMQLFSEIDQDMVVLRSNLDYHMFSQNVFNQVEDFIPAVGVRELMDEQFKEQLYVPSEPYVGKKLSYTAPSIDIDFFHQLLFPVPSSISESRQANGERFYTDGSRILTTSSNEDFMDFDFRYPVISEDVTSRHIVDSSFDYINGHNGWTNSYYLSDWSLLTETEAKAKYRLQLENLPVIMYEGQDNLMNIQVSRVGGQTSRYIRPLFSIESLSFETNTVQLPSGPEMLEGLLEQEFFELDKVEKMLIGYEMESSSISYVTIEPHWFIKYEGSWKKLGDSDGERADTTGENRDELE</sequence>
<gene>
    <name evidence="3" type="ORF">AJ85_08710</name>
    <name evidence="2" type="ORF">BALCAV_0216860</name>
</gene>
<name>A0A094XC20_ALKAL</name>
<dbReference type="InterPro" id="IPR042274">
    <property type="entry name" value="YycH/YycI_2"/>
</dbReference>
<dbReference type="Gene3D" id="3.30.310.160">
    <property type="entry name" value="YycH protein, domain 2"/>
    <property type="match status" value="1"/>
</dbReference>
<feature type="domain" description="Regulatory protein YycH" evidence="1">
    <location>
        <begin position="4"/>
        <end position="435"/>
    </location>
</feature>
<reference evidence="2 4" key="1">
    <citation type="journal article" date="2014" name="Genome Announc.">
        <title>Draft Genome Sequence of Bacillus alcalophilus AV1934, a Classic Alkaliphile Isolated from Human Feces in 1934.</title>
        <authorList>
            <person name="Attie O."/>
            <person name="Jayaprakash A."/>
            <person name="Shah H."/>
            <person name="Paulsen I.T."/>
            <person name="Morino M."/>
            <person name="Takahashi Y."/>
            <person name="Narumi I."/>
            <person name="Sachidanandam R."/>
            <person name="Satoh K."/>
            <person name="Ito M."/>
            <person name="Krulwich T.A."/>
        </authorList>
    </citation>
    <scope>NUCLEOTIDE SEQUENCE [LARGE SCALE GENOMIC DNA]</scope>
    <source>
        <strain evidence="2 4">AV1934</strain>
    </source>
</reference>
<evidence type="ECO:0000313" key="2">
    <source>
        <dbReference type="EMBL" id="KGA96335.1"/>
    </source>
</evidence>
<comment type="caution">
    <text evidence="2">The sequence shown here is derived from an EMBL/GenBank/DDBJ whole genome shotgun (WGS) entry which is preliminary data.</text>
</comment>
<reference evidence="3 5" key="2">
    <citation type="submission" date="2014-01" db="EMBL/GenBank/DDBJ databases">
        <title>Draft genome sequencing of Bacillus alcalophilus CGMCC 1.3604.</title>
        <authorList>
            <person name="Yang J."/>
            <person name="Diao L."/>
            <person name="Yang S."/>
        </authorList>
    </citation>
    <scope>NUCLEOTIDE SEQUENCE [LARGE SCALE GENOMIC DNA]</scope>
    <source>
        <strain evidence="3 5">CGMCC 1.3604</strain>
    </source>
</reference>
<evidence type="ECO:0000313" key="5">
    <source>
        <dbReference type="Proteomes" id="UP000297014"/>
    </source>
</evidence>
<accession>A0A094XC20</accession>